<proteinExistence type="predicted"/>
<feature type="region of interest" description="Disordered" evidence="1">
    <location>
        <begin position="94"/>
        <end position="115"/>
    </location>
</feature>
<evidence type="ECO:0000256" key="1">
    <source>
        <dbReference type="SAM" id="MobiDB-lite"/>
    </source>
</evidence>
<protein>
    <submittedName>
        <fullName evidence="2">Uncharacterized protein</fullName>
    </submittedName>
</protein>
<reference evidence="2 3" key="1">
    <citation type="submission" date="2024-02" db="EMBL/GenBank/DDBJ databases">
        <authorList>
            <person name="Chen Y."/>
            <person name="Shah S."/>
            <person name="Dougan E. K."/>
            <person name="Thang M."/>
            <person name="Chan C."/>
        </authorList>
    </citation>
    <scope>NUCLEOTIDE SEQUENCE [LARGE SCALE GENOMIC DNA]</scope>
</reference>
<name>A0ABP0HPV9_9DINO</name>
<evidence type="ECO:0000313" key="2">
    <source>
        <dbReference type="EMBL" id="CAK8991159.1"/>
    </source>
</evidence>
<feature type="region of interest" description="Disordered" evidence="1">
    <location>
        <begin position="40"/>
        <end position="63"/>
    </location>
</feature>
<sequence length="435" mass="49079">MQWIWNAIENNPRPLDVSSTKRSNRRTYCRLMEKPSTHAMGPLRPSLPVYTPSVPSPRGAPWDTKARHKVRVDPWRMRRIAAFLTPVLYKCRRHRKTKRQSQKAQASQEKDEEKSLEEKFNDFTTVLPWFGFAADIQQLHAERRTRAREAAEGTELQQRLRLADRSDLCNALRHAYEKNPAEMPEVVEAVLQYAEATKTRTEPTKVIDDLCGRWEAVWSGAFTPLQKFGIPRQSLWVEVTPGKDGDPPIVTAHSGLPLVLFGAYLWTSCAGDLLPAESASGSQVLIQFTRYWIDIGREPRPDIGRVDGGFINSRLSAFGAALVTPVLLEFGALKWLLERFGFQRVFEVEVPSPEKEKTVKLQASLELYLTLLARVAFPDSLSTCPVPFLDVKEGLCVYEIPMLGPLGDLPLHPGGNSATLVARKLAEDEPVQLMR</sequence>
<gene>
    <name evidence="2" type="ORF">CCMP2556_LOCUS2338</name>
</gene>
<comment type="caution">
    <text evidence="2">The sequence shown here is derived from an EMBL/GenBank/DDBJ whole genome shotgun (WGS) entry which is preliminary data.</text>
</comment>
<dbReference type="Proteomes" id="UP001642484">
    <property type="component" value="Unassembled WGS sequence"/>
</dbReference>
<dbReference type="EMBL" id="CAXAMN010000869">
    <property type="protein sequence ID" value="CAK8991159.1"/>
    <property type="molecule type" value="Genomic_DNA"/>
</dbReference>
<organism evidence="2 3">
    <name type="scientific">Durusdinium trenchii</name>
    <dbReference type="NCBI Taxonomy" id="1381693"/>
    <lineage>
        <taxon>Eukaryota</taxon>
        <taxon>Sar</taxon>
        <taxon>Alveolata</taxon>
        <taxon>Dinophyceae</taxon>
        <taxon>Suessiales</taxon>
        <taxon>Symbiodiniaceae</taxon>
        <taxon>Durusdinium</taxon>
    </lineage>
</organism>
<evidence type="ECO:0000313" key="3">
    <source>
        <dbReference type="Proteomes" id="UP001642484"/>
    </source>
</evidence>
<accession>A0ABP0HPV9</accession>
<keyword evidence="3" id="KW-1185">Reference proteome</keyword>